<gene>
    <name evidence="4" type="ORF">A4H96_14230</name>
</gene>
<evidence type="ECO:0000259" key="3">
    <source>
        <dbReference type="Pfam" id="PF13524"/>
    </source>
</evidence>
<dbReference type="PANTHER" id="PTHR46401:SF2">
    <property type="entry name" value="GLYCOSYLTRANSFERASE WBBK-RELATED"/>
    <property type="match status" value="1"/>
</dbReference>
<accession>A0A179B7R3</accession>
<sequence length="1536" mass="170609">MHIVIDLQGAQASNRHRGIGRYSMALALALARLAKPLHRISLALNGTFTDTIDPIRSAFAGLVAQEDIHVWLPLTPAHAPDPANLWRRMASEAYYEAFLRRLRPEMVLITSLFEGVGEDVIVSVHQSGAAIPAAVVLYDLIPLIHKDLYLADPAAAMWYYNRLAHLQQADLLLAISAASRQETIDHLGMHPARVINISSAMDASFKPLHYPIGEARALRAKYGLRRPFVMYTGGIDHRKNIERLITAFASLPKRLRQSHHLAVVCSMREPDRARLFAWAAQQGLGVGELVLTGFVSDSDLLALYNLCTLFVFPSWHEGFGLPVLEAMACGAPAIASDRSSLPEVVGWNEALFDPFDARSIARGIERGLTDAVFRSALRTHGLKQAAKFSWEATAARALAAMTAFHARRLAEPAQPPVHLPPSRRPNLAYVSPLPPAQSGIADYSAALLPALAAHYVIDVIVDQAESVSDPWILGNTRQRSVAWFEQHAHAYDRILYHFGNSHFHRHMFGMLERHPGVVVLHDFFLSGAFVHMEATGYATGAWTQALLRSHGWVAVRERCEIQGDAADVIFKWPCNLAVLERAMGVIVHSDFSRRMADEWYAPGFADAWACIPLLRTPPVARQRAKARTELGLGDEVFLVCTFGIVAQTKLNHRLIEAWLASSLARKPHCKLVFVGKSAGDAYGENIQQWVDANPGRISITGWADEASYGRYLAAADLAVQLRTLSRGETSAAVLDCMNYGLPTIVNANGCMADLPKDAVCMLPDDFSTDALRAQLERFQADPVLRQTLGDRAAAHIRTYHMPSTCAEQYVQAIEEFYARAEQGPLGLIREMYQFDPPQNLTDLSMLAERMAILYPPKRQSYRQILVDISALHRSDAKTGKHRVTRSVLQVLLNASFAGFRAKPIYATAERGYYYARRFTAHFLGLGDLPLDDALVFAQAGDVFWGLDSQPELIVHHQHALNALRLRGVKMIFTVHDLFPVMLPECTGSGMEGYSRWLQTLASAGDGVLCVSAAVAANLKLWLGLFGPGEGHTLHLGWVRPGVDGVEKEAAENFLHHHTLQGIQHAAMLRHPAFLMVGTLEPRKAHAQTLAAFELLWHQGEQVNLIIVGEQGRLVDELVHRLRTHPLRERHLFWVEDADVRVLERLYADATCLIATALDDGHGLSLIEAMRHELPILARDIPVFREVAGAYPRYFSGLAPTDIACAVRQWLKSREPDQSPAFDAMRWVSWEESVKTMLAMILEDQWQDRWEPVKDDTRVVRYWGSDRHLLTIAGRREGTQLVSTGRRGYLMYGPYLDLEAGSYVMKIYGSVGRFGLADAMADICLKGGNTVLVERSLEAPEDGREGVLATLRFTLTQFCRGLEARVLVSDFSDLRIGMVELRKEGHSPRSAAPPKATVQTRQRQQSPIALAHRYWATHPRMESIVGYPVGRSIYATGEEGILIFGPYVGLPKGDYVATVHGVALKSGDLNDCWMDVSWNKGDHLVVRQAIYATTDDAVDELGRVAFELQAYAEDIEVRVYVATGIAIRVDEIAIKES</sequence>
<proteinExistence type="predicted"/>
<dbReference type="Proteomes" id="UP000078302">
    <property type="component" value="Unassembled WGS sequence"/>
</dbReference>
<dbReference type="SUPFAM" id="SSF53756">
    <property type="entry name" value="UDP-Glycosyltransferase/glycogen phosphorylase"/>
    <property type="match status" value="3"/>
</dbReference>
<dbReference type="OrthoDB" id="9764577at2"/>
<dbReference type="PANTHER" id="PTHR46401">
    <property type="entry name" value="GLYCOSYLTRANSFERASE WBBK-RELATED"/>
    <property type="match status" value="1"/>
</dbReference>
<dbReference type="Pfam" id="PF00534">
    <property type="entry name" value="Glycos_transf_1"/>
    <property type="match status" value="2"/>
</dbReference>
<comment type="caution">
    <text evidence="4">The sequence shown here is derived from an EMBL/GenBank/DDBJ whole genome shotgun (WGS) entry which is preliminary data.</text>
</comment>
<evidence type="ECO:0000313" key="5">
    <source>
        <dbReference type="Proteomes" id="UP000078302"/>
    </source>
</evidence>
<dbReference type="GO" id="GO:0016757">
    <property type="term" value="F:glycosyltransferase activity"/>
    <property type="evidence" value="ECO:0007669"/>
    <property type="project" value="InterPro"/>
</dbReference>
<name>A0A179B7R3_ACIFR</name>
<feature type="domain" description="Glycosyl transferase family 1" evidence="2">
    <location>
        <begin position="1071"/>
        <end position="1215"/>
    </location>
</feature>
<dbReference type="CDD" id="cd03801">
    <property type="entry name" value="GT4_PimA-like"/>
    <property type="match status" value="1"/>
</dbReference>
<dbReference type="Gene3D" id="3.40.50.2000">
    <property type="entry name" value="Glycogen Phosphorylase B"/>
    <property type="match status" value="3"/>
</dbReference>
<evidence type="ECO:0008006" key="6">
    <source>
        <dbReference type="Google" id="ProtNLM"/>
    </source>
</evidence>
<dbReference type="Pfam" id="PF13524">
    <property type="entry name" value="Glyco_trans_1_2"/>
    <property type="match status" value="1"/>
</dbReference>
<organism evidence="4 5">
    <name type="scientific">Acidithiobacillus ferrooxidans</name>
    <name type="common">Thiobacillus ferrooxidans</name>
    <dbReference type="NCBI Taxonomy" id="920"/>
    <lineage>
        <taxon>Bacteria</taxon>
        <taxon>Pseudomonadati</taxon>
        <taxon>Pseudomonadota</taxon>
        <taxon>Acidithiobacillia</taxon>
        <taxon>Acidithiobacillales</taxon>
        <taxon>Acidithiobacillaceae</taxon>
        <taxon>Acidithiobacillus</taxon>
    </lineage>
</organism>
<dbReference type="CDD" id="cd03809">
    <property type="entry name" value="GT4_MtfB-like"/>
    <property type="match status" value="1"/>
</dbReference>
<protein>
    <recommendedName>
        <fullName evidence="6">Glycosyltransferase</fullName>
    </recommendedName>
</protein>
<feature type="domain" description="Glycosyl transferase family 1" evidence="2">
    <location>
        <begin position="225"/>
        <end position="378"/>
    </location>
</feature>
<evidence type="ECO:0000259" key="2">
    <source>
        <dbReference type="Pfam" id="PF00534"/>
    </source>
</evidence>
<dbReference type="InterPro" id="IPR001296">
    <property type="entry name" value="Glyco_trans_1"/>
</dbReference>
<dbReference type="GO" id="GO:0009103">
    <property type="term" value="P:lipopolysaccharide biosynthetic process"/>
    <property type="evidence" value="ECO:0007669"/>
    <property type="project" value="TreeGrafter"/>
</dbReference>
<dbReference type="InterPro" id="IPR055259">
    <property type="entry name" value="YkvP/CgeB_Glyco_trans-like"/>
</dbReference>
<reference evidence="4 5" key="1">
    <citation type="submission" date="2016-04" db="EMBL/GenBank/DDBJ databases">
        <title>Acidithiobacillus ferrooxidans genome sequencing and assembly.</title>
        <authorList>
            <person name="Zhou Z."/>
        </authorList>
    </citation>
    <scope>NUCLEOTIDE SEQUENCE [LARGE SCALE GENOMIC DNA]</scope>
    <source>
        <strain evidence="4 5">BY0502</strain>
    </source>
</reference>
<keyword evidence="1" id="KW-0808">Transferase</keyword>
<feature type="domain" description="Spore protein YkvP/CgeB glycosyl transferase-like" evidence="3">
    <location>
        <begin position="658"/>
        <end position="810"/>
    </location>
</feature>
<keyword evidence="5" id="KW-1185">Reference proteome</keyword>
<evidence type="ECO:0000256" key="1">
    <source>
        <dbReference type="ARBA" id="ARBA00022679"/>
    </source>
</evidence>
<evidence type="ECO:0000313" key="4">
    <source>
        <dbReference type="EMBL" id="OAP87409.1"/>
    </source>
</evidence>
<dbReference type="RefSeq" id="WP_064220183.1">
    <property type="nucleotide sequence ID" value="NZ_LVXZ01000248.1"/>
</dbReference>
<dbReference type="EMBL" id="LVXZ01000248">
    <property type="protein sequence ID" value="OAP87409.1"/>
    <property type="molecule type" value="Genomic_DNA"/>
</dbReference>